<dbReference type="RefSeq" id="WP_284874765.1">
    <property type="nucleotide sequence ID" value="NZ_CP126970.1"/>
</dbReference>
<keyword evidence="3" id="KW-1185">Reference proteome</keyword>
<evidence type="ECO:0000313" key="3">
    <source>
        <dbReference type="Proteomes" id="UP001238805"/>
    </source>
</evidence>
<name>A0ABY8VMG5_9CORY</name>
<dbReference type="Proteomes" id="UP001238805">
    <property type="component" value="Chromosome"/>
</dbReference>
<reference evidence="2 3" key="1">
    <citation type="submission" date="2023-05" db="EMBL/GenBank/DDBJ databases">
        <title>Corynebacterium suedekumii sp. nov. and Corynebacterium breve sp. nov. isolated from raw cow's milk.</title>
        <authorList>
            <person name="Baer M.K."/>
            <person name="Mehl L."/>
            <person name="Hellmuth R."/>
            <person name="Marke G."/>
            <person name="Lipski A."/>
        </authorList>
    </citation>
    <scope>NUCLEOTIDE SEQUENCE [LARGE SCALE GENOMIC DNA]</scope>
    <source>
        <strain evidence="2 3">LM112</strain>
    </source>
</reference>
<feature type="region of interest" description="Disordered" evidence="1">
    <location>
        <begin position="46"/>
        <end position="70"/>
    </location>
</feature>
<organism evidence="2 3">
    <name type="scientific">Corynebacterium suedekumii</name>
    <dbReference type="NCBI Taxonomy" id="3049801"/>
    <lineage>
        <taxon>Bacteria</taxon>
        <taxon>Bacillati</taxon>
        <taxon>Actinomycetota</taxon>
        <taxon>Actinomycetes</taxon>
        <taxon>Mycobacteriales</taxon>
        <taxon>Corynebacteriaceae</taxon>
        <taxon>Corynebacterium</taxon>
    </lineage>
</organism>
<accession>A0ABY8VMG5</accession>
<evidence type="ECO:0000256" key="1">
    <source>
        <dbReference type="SAM" id="MobiDB-lite"/>
    </source>
</evidence>
<evidence type="ECO:0008006" key="4">
    <source>
        <dbReference type="Google" id="ProtNLM"/>
    </source>
</evidence>
<dbReference type="EMBL" id="CP126970">
    <property type="protein sequence ID" value="WIM70172.1"/>
    <property type="molecule type" value="Genomic_DNA"/>
</dbReference>
<protein>
    <recommendedName>
        <fullName evidence="4">SPOR domain-containing protein</fullName>
    </recommendedName>
</protein>
<proteinExistence type="predicted"/>
<feature type="region of interest" description="Disordered" evidence="1">
    <location>
        <begin position="1"/>
        <end position="29"/>
    </location>
</feature>
<gene>
    <name evidence="2" type="ORF">QP029_13490</name>
</gene>
<sequence length="70" mass="7821">MADTEKWYFDPTTGSVEQGKVGSWDERMGPYDTREEAARALEVAEARNAAADAEDQADEDWGKPASWEKP</sequence>
<evidence type="ECO:0000313" key="2">
    <source>
        <dbReference type="EMBL" id="WIM70172.1"/>
    </source>
</evidence>
<feature type="compositionally biased region" description="Basic and acidic residues" evidence="1">
    <location>
        <begin position="60"/>
        <end position="70"/>
    </location>
</feature>